<feature type="non-terminal residue" evidence="2">
    <location>
        <position position="89"/>
    </location>
</feature>
<dbReference type="Proteomes" id="UP001152795">
    <property type="component" value="Unassembled WGS sequence"/>
</dbReference>
<reference evidence="2" key="1">
    <citation type="submission" date="2020-04" db="EMBL/GenBank/DDBJ databases">
        <authorList>
            <person name="Alioto T."/>
            <person name="Alioto T."/>
            <person name="Gomez Garrido J."/>
        </authorList>
    </citation>
    <scope>NUCLEOTIDE SEQUENCE</scope>
    <source>
        <strain evidence="2">A484AB</strain>
    </source>
</reference>
<sequence>MFRFGCGKPTILYGKYCHNFGKSVLNNSGNGNSNSPSQNGSSDTLNHGIQAREKAYLQCLVCFAHGKKLRGQDILSQRQEKQTQEVKIN</sequence>
<protein>
    <submittedName>
        <fullName evidence="2">Uncharacterized protein</fullName>
    </submittedName>
</protein>
<organism evidence="2 3">
    <name type="scientific">Paramuricea clavata</name>
    <name type="common">Red gorgonian</name>
    <name type="synonym">Violescent sea-whip</name>
    <dbReference type="NCBI Taxonomy" id="317549"/>
    <lineage>
        <taxon>Eukaryota</taxon>
        <taxon>Metazoa</taxon>
        <taxon>Cnidaria</taxon>
        <taxon>Anthozoa</taxon>
        <taxon>Octocorallia</taxon>
        <taxon>Malacalcyonacea</taxon>
        <taxon>Plexauridae</taxon>
        <taxon>Paramuricea</taxon>
    </lineage>
</organism>
<dbReference type="AlphaFoldDB" id="A0A7D9HKX2"/>
<gene>
    <name evidence="2" type="ORF">PACLA_8A061748</name>
</gene>
<dbReference type="EMBL" id="CACRXK020001123">
    <property type="protein sequence ID" value="CAB3987122.1"/>
    <property type="molecule type" value="Genomic_DNA"/>
</dbReference>
<accession>A0A7D9HKX2</accession>
<keyword evidence="3" id="KW-1185">Reference proteome</keyword>
<evidence type="ECO:0000256" key="1">
    <source>
        <dbReference type="SAM" id="MobiDB-lite"/>
    </source>
</evidence>
<feature type="region of interest" description="Disordered" evidence="1">
    <location>
        <begin position="27"/>
        <end position="47"/>
    </location>
</feature>
<proteinExistence type="predicted"/>
<evidence type="ECO:0000313" key="3">
    <source>
        <dbReference type="Proteomes" id="UP001152795"/>
    </source>
</evidence>
<comment type="caution">
    <text evidence="2">The sequence shown here is derived from an EMBL/GenBank/DDBJ whole genome shotgun (WGS) entry which is preliminary data.</text>
</comment>
<name>A0A7D9HKX2_PARCT</name>
<evidence type="ECO:0000313" key="2">
    <source>
        <dbReference type="EMBL" id="CAB3987122.1"/>
    </source>
</evidence>
<feature type="compositionally biased region" description="Low complexity" evidence="1">
    <location>
        <begin position="27"/>
        <end position="42"/>
    </location>
</feature>